<keyword evidence="2" id="KW-1185">Reference proteome</keyword>
<reference evidence="1 2" key="1">
    <citation type="submission" date="2016-10" db="EMBL/GenBank/DDBJ databases">
        <authorList>
            <person name="de Groot N.N."/>
        </authorList>
    </citation>
    <scope>NUCLEOTIDE SEQUENCE [LARGE SCALE GENOMIC DNA]</scope>
    <source>
        <strain evidence="1 2">CGMCC 1.10959</strain>
    </source>
</reference>
<dbReference type="STRING" id="999627.SAMN05216236_10544"/>
<gene>
    <name evidence="1" type="ORF">SAMN05216236_10544</name>
</gene>
<name>A0A1I6ZXH0_9RHOB</name>
<accession>A0A1I6ZXH0</accession>
<dbReference type="EMBL" id="FPAW01000005">
    <property type="protein sequence ID" value="SFT67336.1"/>
    <property type="molecule type" value="Genomic_DNA"/>
</dbReference>
<dbReference type="OrthoDB" id="7875627at2"/>
<organism evidence="1 2">
    <name type="scientific">Sedimentitalea nanhaiensis</name>
    <dbReference type="NCBI Taxonomy" id="999627"/>
    <lineage>
        <taxon>Bacteria</taxon>
        <taxon>Pseudomonadati</taxon>
        <taxon>Pseudomonadota</taxon>
        <taxon>Alphaproteobacteria</taxon>
        <taxon>Rhodobacterales</taxon>
        <taxon>Paracoccaceae</taxon>
        <taxon>Sedimentitalea</taxon>
    </lineage>
</organism>
<evidence type="ECO:0000313" key="1">
    <source>
        <dbReference type="EMBL" id="SFT67336.1"/>
    </source>
</evidence>
<protein>
    <submittedName>
        <fullName evidence="1">Uncharacterized protein</fullName>
    </submittedName>
</protein>
<dbReference type="Proteomes" id="UP000182466">
    <property type="component" value="Unassembled WGS sequence"/>
</dbReference>
<dbReference type="AlphaFoldDB" id="A0A1I6ZXH0"/>
<proteinExistence type="predicted"/>
<evidence type="ECO:0000313" key="2">
    <source>
        <dbReference type="Proteomes" id="UP000182466"/>
    </source>
</evidence>
<sequence>MATGAMCLALLPEAGSAWTAWNNLRVNPVRDAVFEVVGQSGSANVDYWCAAGDYARRVLSLPLGQRIYIVRGRAEAQTTDRKSAVQFSVQAPANVKNQTIGLLSVTRVGENISAAMAFDYCLTNKAPGG</sequence>